<dbReference type="EMBL" id="LQPZ01000005">
    <property type="protein sequence ID" value="ORX08560.1"/>
    <property type="molecule type" value="Genomic_DNA"/>
</dbReference>
<dbReference type="OrthoDB" id="4762157at2"/>
<proteinExistence type="predicted"/>
<dbReference type="AlphaFoldDB" id="A0A1X2EQM8"/>
<gene>
    <name evidence="1" type="ORF">AWC30_01765</name>
</gene>
<comment type="caution">
    <text evidence="1">The sequence shown here is derived from an EMBL/GenBank/DDBJ whole genome shotgun (WGS) entry which is preliminary data.</text>
</comment>
<keyword evidence="2" id="KW-1185">Reference proteome</keyword>
<organism evidence="1 2">
    <name type="scientific">Mycolicibacillus trivialis</name>
    <dbReference type="NCBI Taxonomy" id="1798"/>
    <lineage>
        <taxon>Bacteria</taxon>
        <taxon>Bacillati</taxon>
        <taxon>Actinomycetota</taxon>
        <taxon>Actinomycetes</taxon>
        <taxon>Mycobacteriales</taxon>
        <taxon>Mycobacteriaceae</taxon>
        <taxon>Mycolicibacillus</taxon>
    </lineage>
</organism>
<dbReference type="RefSeq" id="WP_085107318.1">
    <property type="nucleotide sequence ID" value="NZ_JACKSN010000043.1"/>
</dbReference>
<dbReference type="Proteomes" id="UP000193090">
    <property type="component" value="Unassembled WGS sequence"/>
</dbReference>
<dbReference type="Pfam" id="PF06013">
    <property type="entry name" value="WXG100"/>
    <property type="match status" value="1"/>
</dbReference>
<sequence>MTNQITYNYGVVFGLASSVGQHAGVLDQDLQSVVNQTNRVAEFFLGNAHTAFAERQSTVVSALGDLIETMATHGQLINHTGHSAHETDQLGTTFFT</sequence>
<dbReference type="InterPro" id="IPR036689">
    <property type="entry name" value="ESAT-6-like_sf"/>
</dbReference>
<dbReference type="STRING" id="1798.AWC30_01765"/>
<evidence type="ECO:0000313" key="1">
    <source>
        <dbReference type="EMBL" id="ORX08560.1"/>
    </source>
</evidence>
<dbReference type="Gene3D" id="1.10.287.1060">
    <property type="entry name" value="ESAT-6-like"/>
    <property type="match status" value="1"/>
</dbReference>
<reference evidence="1 2" key="1">
    <citation type="submission" date="2016-01" db="EMBL/GenBank/DDBJ databases">
        <title>The new phylogeny of the genus Mycobacterium.</title>
        <authorList>
            <person name="Tarcisio F."/>
            <person name="Conor M."/>
            <person name="Antonella G."/>
            <person name="Elisabetta G."/>
            <person name="Giulia F.S."/>
            <person name="Sara T."/>
            <person name="Anna F."/>
            <person name="Clotilde B."/>
            <person name="Roberto B."/>
            <person name="Veronica D.S."/>
            <person name="Fabio R."/>
            <person name="Monica P."/>
            <person name="Olivier J."/>
            <person name="Enrico T."/>
            <person name="Nicola S."/>
        </authorList>
    </citation>
    <scope>NUCLEOTIDE SEQUENCE [LARGE SCALE GENOMIC DNA]</scope>
    <source>
        <strain evidence="1 2">DSM 44153</strain>
    </source>
</reference>
<dbReference type="InterPro" id="IPR010310">
    <property type="entry name" value="T7SS_ESAT-6-like"/>
</dbReference>
<evidence type="ECO:0000313" key="2">
    <source>
        <dbReference type="Proteomes" id="UP000193090"/>
    </source>
</evidence>
<accession>A0A1X2EQM8</accession>
<protein>
    <recommendedName>
        <fullName evidence="3">Secretion protein</fullName>
    </recommendedName>
</protein>
<name>A0A1X2EQM8_9MYCO</name>
<dbReference type="SUPFAM" id="SSF140453">
    <property type="entry name" value="EsxAB dimer-like"/>
    <property type="match status" value="1"/>
</dbReference>
<evidence type="ECO:0008006" key="3">
    <source>
        <dbReference type="Google" id="ProtNLM"/>
    </source>
</evidence>